<evidence type="ECO:0000256" key="2">
    <source>
        <dbReference type="SAM" id="SignalP"/>
    </source>
</evidence>
<dbReference type="RefSeq" id="WP_114055974.1">
    <property type="nucleotide sequence ID" value="NZ_CP030862.1"/>
</dbReference>
<feature type="signal peptide" evidence="2">
    <location>
        <begin position="1"/>
        <end position="27"/>
    </location>
</feature>
<dbReference type="EMBL" id="CP030862">
    <property type="protein sequence ID" value="AXE24785.1"/>
    <property type="molecule type" value="Genomic_DNA"/>
</dbReference>
<evidence type="ECO:0000256" key="1">
    <source>
        <dbReference type="SAM" id="MobiDB-lite"/>
    </source>
</evidence>
<dbReference type="SMART" id="SM00740">
    <property type="entry name" value="PASTA"/>
    <property type="match status" value="2"/>
</dbReference>
<dbReference type="PROSITE" id="PS51178">
    <property type="entry name" value="PASTA"/>
    <property type="match status" value="1"/>
</dbReference>
<feature type="chain" id="PRO_5038904904" description="PASTA domain-containing protein" evidence="2">
    <location>
        <begin position="28"/>
        <end position="203"/>
    </location>
</feature>
<dbReference type="AlphaFoldDB" id="A0A344U1L4"/>
<organism evidence="4 5">
    <name type="scientific">Streptomyces globosus</name>
    <dbReference type="NCBI Taxonomy" id="68209"/>
    <lineage>
        <taxon>Bacteria</taxon>
        <taxon>Bacillati</taxon>
        <taxon>Actinomycetota</taxon>
        <taxon>Actinomycetes</taxon>
        <taxon>Kitasatosporales</taxon>
        <taxon>Streptomycetaceae</taxon>
        <taxon>Streptomyces</taxon>
    </lineage>
</organism>
<name>A0A344U1L4_9ACTN</name>
<protein>
    <recommendedName>
        <fullName evidence="3">PASTA domain-containing protein</fullName>
    </recommendedName>
</protein>
<proteinExistence type="predicted"/>
<dbReference type="Pfam" id="PF03793">
    <property type="entry name" value="PASTA"/>
    <property type="match status" value="1"/>
</dbReference>
<gene>
    <name evidence="4" type="ORF">C0216_16205</name>
</gene>
<evidence type="ECO:0000259" key="3">
    <source>
        <dbReference type="PROSITE" id="PS51178"/>
    </source>
</evidence>
<evidence type="ECO:0000313" key="4">
    <source>
        <dbReference type="EMBL" id="AXE24785.1"/>
    </source>
</evidence>
<dbReference type="OrthoDB" id="4335972at2"/>
<sequence>MRNHHTTAAVLAAVAALALTACGPPSASGESKPGTPAPSGTARETAALPDLVGMGLQAAQDAAQAAGFHSLTSHDALGRGREQLLDRGWKVCSQTPAAGSAVDTAAKVDLGAVKLEEECPAREPATPSAPVGATMPNFIGRSMKVARQALPGNASITVKDALQERMVLQESNWRVCNQNPPTGTPLTGQPVAFHVVKFEEACP</sequence>
<reference evidence="4 5" key="1">
    <citation type="submission" date="2018-01" db="EMBL/GenBank/DDBJ databases">
        <title>Draft genome Sequence of streptomyces globosus LZH-48.</title>
        <authorList>
            <person name="Ran K."/>
            <person name="Li Z."/>
            <person name="Wei S."/>
            <person name="Dong R."/>
        </authorList>
    </citation>
    <scope>NUCLEOTIDE SEQUENCE [LARGE SCALE GENOMIC DNA]</scope>
    <source>
        <strain evidence="4 5">LZH-48</strain>
    </source>
</reference>
<dbReference type="PROSITE" id="PS51257">
    <property type="entry name" value="PROKAR_LIPOPROTEIN"/>
    <property type="match status" value="1"/>
</dbReference>
<keyword evidence="2" id="KW-0732">Signal</keyword>
<accession>A0A344U1L4</accession>
<dbReference type="InterPro" id="IPR005543">
    <property type="entry name" value="PASTA_dom"/>
</dbReference>
<feature type="domain" description="PASTA" evidence="3">
    <location>
        <begin position="129"/>
        <end position="197"/>
    </location>
</feature>
<dbReference type="KEGG" id="sgz:C0216_16205"/>
<evidence type="ECO:0000313" key="5">
    <source>
        <dbReference type="Proteomes" id="UP000252004"/>
    </source>
</evidence>
<feature type="region of interest" description="Disordered" evidence="1">
    <location>
        <begin position="24"/>
        <end position="43"/>
    </location>
</feature>
<dbReference type="Gene3D" id="3.30.10.20">
    <property type="match status" value="1"/>
</dbReference>
<dbReference type="Proteomes" id="UP000252004">
    <property type="component" value="Chromosome"/>
</dbReference>
<keyword evidence="5" id="KW-1185">Reference proteome</keyword>